<dbReference type="EMBL" id="SDAM02029591">
    <property type="protein sequence ID" value="KAH6755681.1"/>
    <property type="molecule type" value="Genomic_DNA"/>
</dbReference>
<evidence type="ECO:0000313" key="2">
    <source>
        <dbReference type="Proteomes" id="UP001190926"/>
    </source>
</evidence>
<keyword evidence="2" id="KW-1185">Reference proteome</keyword>
<proteinExistence type="predicted"/>
<organism evidence="1 2">
    <name type="scientific">Perilla frutescens var. hirtella</name>
    <name type="common">Perilla citriodora</name>
    <name type="synonym">Perilla setoyensis</name>
    <dbReference type="NCBI Taxonomy" id="608512"/>
    <lineage>
        <taxon>Eukaryota</taxon>
        <taxon>Viridiplantae</taxon>
        <taxon>Streptophyta</taxon>
        <taxon>Embryophyta</taxon>
        <taxon>Tracheophyta</taxon>
        <taxon>Spermatophyta</taxon>
        <taxon>Magnoliopsida</taxon>
        <taxon>eudicotyledons</taxon>
        <taxon>Gunneridae</taxon>
        <taxon>Pentapetalae</taxon>
        <taxon>asterids</taxon>
        <taxon>lamiids</taxon>
        <taxon>Lamiales</taxon>
        <taxon>Lamiaceae</taxon>
        <taxon>Nepetoideae</taxon>
        <taxon>Elsholtzieae</taxon>
        <taxon>Perilla</taxon>
    </lineage>
</organism>
<sequence>MESIFSVCEISMHLDWIDGFNRKAPAKFRLSPPLILLFPSAALSALFQIYRLPTDQKKVLGLLTRMLLKLSEVRK</sequence>
<gene>
    <name evidence="1" type="ORF">C2S53_010150</name>
</gene>
<evidence type="ECO:0000313" key="1">
    <source>
        <dbReference type="EMBL" id="KAH6755681.1"/>
    </source>
</evidence>
<dbReference type="Proteomes" id="UP001190926">
    <property type="component" value="Unassembled WGS sequence"/>
</dbReference>
<name>A0AAD4NWF5_PERFH</name>
<accession>A0AAD4NWF5</accession>
<comment type="caution">
    <text evidence="1">The sequence shown here is derived from an EMBL/GenBank/DDBJ whole genome shotgun (WGS) entry which is preliminary data.</text>
</comment>
<protein>
    <submittedName>
        <fullName evidence="1">Uncharacterized protein</fullName>
    </submittedName>
</protein>
<reference evidence="1 2" key="1">
    <citation type="journal article" date="2021" name="Nat. Commun.">
        <title>Incipient diploidization of the medicinal plant Perilla within 10,000 years.</title>
        <authorList>
            <person name="Zhang Y."/>
            <person name="Shen Q."/>
            <person name="Leng L."/>
            <person name="Zhang D."/>
            <person name="Chen S."/>
            <person name="Shi Y."/>
            <person name="Ning Z."/>
            <person name="Chen S."/>
        </authorList>
    </citation>
    <scope>NUCLEOTIDE SEQUENCE [LARGE SCALE GENOMIC DNA]</scope>
    <source>
        <strain evidence="2">cv. PC099</strain>
    </source>
</reference>
<dbReference type="AlphaFoldDB" id="A0AAD4NWF5"/>